<name>A0A383BG74_9ZZZZ</name>
<feature type="non-terminal residue" evidence="1">
    <location>
        <position position="1"/>
    </location>
</feature>
<protein>
    <submittedName>
        <fullName evidence="1">Uncharacterized protein</fullName>
    </submittedName>
</protein>
<gene>
    <name evidence="1" type="ORF">METZ01_LOCUS471723</name>
</gene>
<dbReference type="AlphaFoldDB" id="A0A383BG74"/>
<sequence>GLCAIPELDNQSKNNLPNKIKKISEDSRDQILYHTWSVEWIKVKEIYINLIKNIAKEYHPNSEIPIYEAKLSELLAVGLHLSEKISAIQTYPFVNKILDLRVSHAIVTKDAVDFLSNNQMLSWIKKYKLGYIFKYSLLLFKVIQKKHPGLIFRNFGVILVGEGCKRWFYQYLHDEITKEANTLYQAHPSPKI</sequence>
<accession>A0A383BG74</accession>
<evidence type="ECO:0000313" key="1">
    <source>
        <dbReference type="EMBL" id="SVE18869.1"/>
    </source>
</evidence>
<proteinExistence type="predicted"/>
<dbReference type="EMBL" id="UINC01200127">
    <property type="protein sequence ID" value="SVE18869.1"/>
    <property type="molecule type" value="Genomic_DNA"/>
</dbReference>
<organism evidence="1">
    <name type="scientific">marine metagenome</name>
    <dbReference type="NCBI Taxonomy" id="408172"/>
    <lineage>
        <taxon>unclassified sequences</taxon>
        <taxon>metagenomes</taxon>
        <taxon>ecological metagenomes</taxon>
    </lineage>
</organism>
<reference evidence="1" key="1">
    <citation type="submission" date="2018-05" db="EMBL/GenBank/DDBJ databases">
        <authorList>
            <person name="Lanie J.A."/>
            <person name="Ng W.-L."/>
            <person name="Kazmierczak K.M."/>
            <person name="Andrzejewski T.M."/>
            <person name="Davidsen T.M."/>
            <person name="Wayne K.J."/>
            <person name="Tettelin H."/>
            <person name="Glass J.I."/>
            <person name="Rusch D."/>
            <person name="Podicherti R."/>
            <person name="Tsui H.-C.T."/>
            <person name="Winkler M.E."/>
        </authorList>
    </citation>
    <scope>NUCLEOTIDE SEQUENCE</scope>
</reference>